<dbReference type="HOGENOM" id="CLU_150093_0_0_11"/>
<evidence type="ECO:0008006" key="4">
    <source>
        <dbReference type="Google" id="ProtNLM"/>
    </source>
</evidence>
<dbReference type="Proteomes" id="UP000000235">
    <property type="component" value="Chromosome"/>
</dbReference>
<dbReference type="EMBL" id="CP000667">
    <property type="protein sequence ID" value="ABP53031.1"/>
    <property type="molecule type" value="Genomic_DNA"/>
</dbReference>
<accession>A4X2D1</accession>
<evidence type="ECO:0000313" key="2">
    <source>
        <dbReference type="EMBL" id="ABP53031.1"/>
    </source>
</evidence>
<dbReference type="RefSeq" id="WP_011904465.1">
    <property type="nucleotide sequence ID" value="NC_009380.1"/>
</dbReference>
<gene>
    <name evidence="2" type="ordered locus">Strop_0548</name>
</gene>
<protein>
    <recommendedName>
        <fullName evidence="4">Terminase small subunit</fullName>
    </recommendedName>
</protein>
<feature type="region of interest" description="Disordered" evidence="1">
    <location>
        <begin position="1"/>
        <end position="36"/>
    </location>
</feature>
<organism evidence="2 3">
    <name type="scientific">Salinispora tropica (strain ATCC BAA-916 / DSM 44818 / JCM 13857 / NBRC 105044 / CNB-440)</name>
    <dbReference type="NCBI Taxonomy" id="369723"/>
    <lineage>
        <taxon>Bacteria</taxon>
        <taxon>Bacillati</taxon>
        <taxon>Actinomycetota</taxon>
        <taxon>Actinomycetes</taxon>
        <taxon>Micromonosporales</taxon>
        <taxon>Micromonosporaceae</taxon>
        <taxon>Salinispora</taxon>
    </lineage>
</organism>
<dbReference type="STRING" id="369723.Strop_0548"/>
<proteinExistence type="predicted"/>
<evidence type="ECO:0000256" key="1">
    <source>
        <dbReference type="SAM" id="MobiDB-lite"/>
    </source>
</evidence>
<name>A4X2D1_SALTO</name>
<keyword evidence="3" id="KW-1185">Reference proteome</keyword>
<evidence type="ECO:0000313" key="3">
    <source>
        <dbReference type="Proteomes" id="UP000000235"/>
    </source>
</evidence>
<sequence length="143" mass="16191">MGSRGPVPNRSEDLSRDRDANRGGRPDITKGKARPVVWPQPDEGWHDIARMLWDACQLSGQADFYQQSDIALLYSLCDDLSHYKDGRKRSGQMLQTIMSSFERLLVAEGDRRRVRVELEVESAEDDGIAHYMEDDGPGLRLVS</sequence>
<dbReference type="AlphaFoldDB" id="A4X2D1"/>
<feature type="compositionally biased region" description="Basic and acidic residues" evidence="1">
    <location>
        <begin position="10"/>
        <end position="30"/>
    </location>
</feature>
<dbReference type="KEGG" id="stp:Strop_0548"/>
<dbReference type="PATRIC" id="fig|369723.5.peg.557"/>
<dbReference type="InterPro" id="IPR057972">
    <property type="entry name" value="Terminase_7"/>
</dbReference>
<dbReference type="eggNOG" id="ENOG50335XS">
    <property type="taxonomic scope" value="Bacteria"/>
</dbReference>
<reference evidence="3" key="1">
    <citation type="journal article" date="2007" name="Proc. Natl. Acad. Sci. U.S.A.">
        <title>Genome sequencing reveals complex secondary metabolome in the marine actinomycete Salinispora tropica.</title>
        <authorList>
            <person name="Udwary D.W."/>
            <person name="Zeigler L."/>
            <person name="Asolkar R.N."/>
            <person name="Singan V."/>
            <person name="Lapidus A."/>
            <person name="Fenical W."/>
            <person name="Jensen P.R."/>
            <person name="Moore B.S."/>
        </authorList>
    </citation>
    <scope>NUCLEOTIDE SEQUENCE [LARGE SCALE GENOMIC DNA]</scope>
    <source>
        <strain evidence="3">ATCC BAA-916 / DSM 44818 / CNB-440</strain>
    </source>
</reference>
<dbReference type="Pfam" id="PF25673">
    <property type="entry name" value="Terminase_7"/>
    <property type="match status" value="1"/>
</dbReference>